<dbReference type="InterPro" id="IPR017871">
    <property type="entry name" value="ABC_transporter-like_CS"/>
</dbReference>
<dbReference type="CDD" id="cd03270">
    <property type="entry name" value="ABC_UvrA_I"/>
    <property type="match status" value="1"/>
</dbReference>
<dbReference type="PANTHER" id="PTHR43152:SF3">
    <property type="entry name" value="UVRABC SYSTEM PROTEIN A"/>
    <property type="match status" value="1"/>
</dbReference>
<gene>
    <name evidence="17 19" type="primary">uvrA</name>
    <name evidence="19" type="ORF">NEE01_15120</name>
</gene>
<comment type="similarity">
    <text evidence="14 17">Belongs to the ABC transporter superfamily. UvrA family.</text>
</comment>
<keyword evidence="5 17" id="KW-0547">Nucleotide-binding</keyword>
<evidence type="ECO:0000256" key="5">
    <source>
        <dbReference type="ARBA" id="ARBA00022741"/>
    </source>
</evidence>
<comment type="subunit">
    <text evidence="17">Forms a heterotetramer with UvrB during the search for lesions.</text>
</comment>
<evidence type="ECO:0000256" key="10">
    <source>
        <dbReference type="ARBA" id="ARBA00022840"/>
    </source>
</evidence>
<evidence type="ECO:0000256" key="8">
    <source>
        <dbReference type="ARBA" id="ARBA00022771"/>
    </source>
</evidence>
<keyword evidence="3 17" id="KW-0479">Metal-binding</keyword>
<dbReference type="InterPro" id="IPR027417">
    <property type="entry name" value="P-loop_NTPase"/>
</dbReference>
<accession>A0AA41ZGB7</accession>
<feature type="binding site" evidence="17">
    <location>
        <begin position="663"/>
        <end position="670"/>
    </location>
    <ligand>
        <name>ATP</name>
        <dbReference type="ChEBI" id="CHEBI:30616"/>
    </ligand>
</feature>
<evidence type="ECO:0000256" key="16">
    <source>
        <dbReference type="ARBA" id="ARBA00042156"/>
    </source>
</evidence>
<dbReference type="SUPFAM" id="SSF52540">
    <property type="entry name" value="P-loop containing nucleoside triphosphate hydrolases"/>
    <property type="match status" value="2"/>
</dbReference>
<evidence type="ECO:0000256" key="13">
    <source>
        <dbReference type="ARBA" id="ARBA00023204"/>
    </source>
</evidence>
<dbReference type="HAMAP" id="MF_00205">
    <property type="entry name" value="UvrA"/>
    <property type="match status" value="1"/>
</dbReference>
<evidence type="ECO:0000256" key="12">
    <source>
        <dbReference type="ARBA" id="ARBA00023125"/>
    </source>
</evidence>
<protein>
    <recommendedName>
        <fullName evidence="15 17">UvrABC system protein A</fullName>
        <shortName evidence="17">UvrA protein</shortName>
    </recommendedName>
    <alternativeName>
        <fullName evidence="16 17">Excinuclease ABC subunit A</fullName>
    </alternativeName>
</protein>
<keyword evidence="20" id="KW-1185">Reference proteome</keyword>
<comment type="caution">
    <text evidence="17">Lacks conserved residue(s) required for the propagation of feature annotation.</text>
</comment>
<dbReference type="GO" id="GO:0008270">
    <property type="term" value="F:zinc ion binding"/>
    <property type="evidence" value="ECO:0007669"/>
    <property type="project" value="UniProtKB-UniRule"/>
</dbReference>
<name>A0AA41ZGB7_9SPHN</name>
<evidence type="ECO:0000259" key="18">
    <source>
        <dbReference type="PROSITE" id="PS50893"/>
    </source>
</evidence>
<dbReference type="GO" id="GO:0009380">
    <property type="term" value="C:excinuclease repair complex"/>
    <property type="evidence" value="ECO:0007669"/>
    <property type="project" value="InterPro"/>
</dbReference>
<dbReference type="Gene3D" id="3.40.50.300">
    <property type="entry name" value="P-loop containing nucleotide triphosphate hydrolases"/>
    <property type="match status" value="3"/>
</dbReference>
<dbReference type="GO" id="GO:0006289">
    <property type="term" value="P:nucleotide-excision repair"/>
    <property type="evidence" value="ECO:0007669"/>
    <property type="project" value="UniProtKB-UniRule"/>
</dbReference>
<evidence type="ECO:0000256" key="1">
    <source>
        <dbReference type="ARBA" id="ARBA00004496"/>
    </source>
</evidence>
<dbReference type="InterPro" id="IPR003439">
    <property type="entry name" value="ABC_transporter-like_ATP-bd"/>
</dbReference>
<evidence type="ECO:0000256" key="4">
    <source>
        <dbReference type="ARBA" id="ARBA00022737"/>
    </source>
</evidence>
<keyword evidence="4 17" id="KW-0677">Repeat</keyword>
<dbReference type="GO" id="GO:0009381">
    <property type="term" value="F:excinuclease ABC activity"/>
    <property type="evidence" value="ECO:0007669"/>
    <property type="project" value="UniProtKB-UniRule"/>
</dbReference>
<dbReference type="Proteomes" id="UP001165565">
    <property type="component" value="Unassembled WGS sequence"/>
</dbReference>
<keyword evidence="13 17" id="KW-0234">DNA repair</keyword>
<organism evidence="19 20">
    <name type="scientific">Sphingomonas lycopersici</name>
    <dbReference type="NCBI Taxonomy" id="2951807"/>
    <lineage>
        <taxon>Bacteria</taxon>
        <taxon>Pseudomonadati</taxon>
        <taxon>Pseudomonadota</taxon>
        <taxon>Alphaproteobacteria</taxon>
        <taxon>Sphingomonadales</taxon>
        <taxon>Sphingomonadaceae</taxon>
        <taxon>Sphingomonas</taxon>
    </lineage>
</organism>
<evidence type="ECO:0000256" key="14">
    <source>
        <dbReference type="ARBA" id="ARBA00038000"/>
    </source>
</evidence>
<dbReference type="NCBIfam" id="TIGR00630">
    <property type="entry name" value="uvra"/>
    <property type="match status" value="1"/>
</dbReference>
<dbReference type="Pfam" id="PF00005">
    <property type="entry name" value="ABC_tran"/>
    <property type="match status" value="1"/>
</dbReference>
<evidence type="ECO:0000313" key="19">
    <source>
        <dbReference type="EMBL" id="MCW6536111.1"/>
    </source>
</evidence>
<dbReference type="PROSITE" id="PS00211">
    <property type="entry name" value="ABC_TRANSPORTER_1"/>
    <property type="match status" value="2"/>
</dbReference>
<keyword evidence="7 17" id="KW-0228">DNA excision</keyword>
<dbReference type="GO" id="GO:0005737">
    <property type="term" value="C:cytoplasm"/>
    <property type="evidence" value="ECO:0007669"/>
    <property type="project" value="UniProtKB-SubCell"/>
</dbReference>
<sequence>MLTHISVRGAREHNLKDVAVDIPRDTLTVITGLSGSGKSSLAFDTIYAEGQRRYVESLSAYARQFLELMQKPDVDHIEGLSPAISIEQKTTSRNPRSTVATVTEIYDYMRLLWARVGVPYSPVTGLPIAAQTVSQMVDRVMALPEGTRLYLLAPVVRGRKGEYRKELAEWQKAGFTRVRIDGEMHEIDEAPALDKKYKHDIEVVVDRLVVRDDIATRLADSFETALKLAEGLAYVDLADGVVPGREDEAAAGGQMKNAGIPANRIVFSEKFACPVSGFTIPEIEPRLFSFNAPQGACPACDGLGEKLIFDEDLVVPNHDLTLKKGAIVPWAKSNPPSPYYMQVLGSLAREFGFSLETPWKDLPGEVRLIILHGTGGKPVTLTFVDGKKSYDVKKPFEGVIGNLNRRMLQTESAWMREELGKYQSSQPCEVCHGARLKPEALAVKVAREDISHATRMSVVDALAWFNALPAELNDQQRAIAERILKEIVERLGFLNNVGLDYLNLDRTSGTLSGGESQRIRLASQIGSGLSGVLYVLDEPSIGLHQRDNDMLLATLRRLRDLGNTVLVVEHDEDAIRTADYVIDMGPGAGVHGGEIVAHGTLDELLASDGSITADYLNGTRAVPVPAKRRKGSGKKLTVHNATANNLRNVTASIPLGTFTCITGVSGSGKSSFTIDTLYAAAARQLNGARILAGRHEKITGLQHLDKVIDIDQSPIGRTPRSNPATYTGAFTQIRDWFAGLPESQARGYKPGRFSFNVKGGRCEACQGDGVLKIEMHFLPDVYVTCDVCHGARYNRETLEVKFKGHSIADVLDMTVEDAAEFFKAVPPIRDKMAMLAEVGLGYVKVGQQATTLSGGEAQRVKLAKELSRRATGNTLYILDEPTTGLHFEDVRKLLEVLHALVEQGNTVVVIEHNLDVIKTADWIIDLGPEGGVKGGEIVAEGTPEKVAKTKGSFTGHYLAPLLERAPAPEPEMAE</sequence>
<keyword evidence="12 17" id="KW-0238">DNA-binding</keyword>
<keyword evidence="17" id="KW-0742">SOS response</keyword>
<dbReference type="InterPro" id="IPR041102">
    <property type="entry name" value="UvrA_inter"/>
</dbReference>
<dbReference type="Gene3D" id="1.20.1580.10">
    <property type="entry name" value="ABC transporter ATPase like domain"/>
    <property type="match status" value="3"/>
</dbReference>
<keyword evidence="6 17" id="KW-0227">DNA damage</keyword>
<keyword evidence="10 17" id="KW-0067">ATP-binding</keyword>
<dbReference type="GO" id="GO:0005524">
    <property type="term" value="F:ATP binding"/>
    <property type="evidence" value="ECO:0007669"/>
    <property type="project" value="UniProtKB-UniRule"/>
</dbReference>
<dbReference type="RefSeq" id="WP_265269519.1">
    <property type="nucleotide sequence ID" value="NZ_JANFAV010000011.1"/>
</dbReference>
<reference evidence="19" key="1">
    <citation type="submission" date="2022-06" db="EMBL/GenBank/DDBJ databases">
        <title>Sphingomonas sp. nov. isolated from rhizosphere soil of tomato.</title>
        <authorList>
            <person name="Dong H."/>
            <person name="Gao R."/>
        </authorList>
    </citation>
    <scope>NUCLEOTIDE SEQUENCE</scope>
    <source>
        <strain evidence="19">MMSM24</strain>
    </source>
</reference>
<dbReference type="InterPro" id="IPR041552">
    <property type="entry name" value="UvrA_DNA-bd"/>
</dbReference>
<evidence type="ECO:0000256" key="6">
    <source>
        <dbReference type="ARBA" id="ARBA00022763"/>
    </source>
</evidence>
<evidence type="ECO:0000256" key="17">
    <source>
        <dbReference type="HAMAP-Rule" id="MF_00205"/>
    </source>
</evidence>
<keyword evidence="8 17" id="KW-0863">Zinc-finger</keyword>
<keyword evidence="19" id="KW-0378">Hydrolase</keyword>
<comment type="function">
    <text evidence="17">The UvrABC repair system catalyzes the recognition and processing of DNA lesions. UvrA is an ATPase and a DNA-binding protein. A damage recognition complex composed of 2 UvrA and 2 UvrB subunits scans DNA for abnormalities. When the presence of a lesion has been verified by UvrB, the UvrA molecules dissociate.</text>
</comment>
<dbReference type="GO" id="GO:0003677">
    <property type="term" value="F:DNA binding"/>
    <property type="evidence" value="ECO:0007669"/>
    <property type="project" value="UniProtKB-UniRule"/>
</dbReference>
<feature type="zinc finger region" description="C4-type" evidence="17">
    <location>
        <begin position="762"/>
        <end position="788"/>
    </location>
</feature>
<keyword evidence="11 17" id="KW-0267">Excision nuclease</keyword>
<keyword evidence="9 17" id="KW-0862">Zinc</keyword>
<evidence type="ECO:0000313" key="20">
    <source>
        <dbReference type="Proteomes" id="UP001165565"/>
    </source>
</evidence>
<dbReference type="Gene3D" id="1.10.8.280">
    <property type="entry name" value="ABC transporter ATPase domain-like"/>
    <property type="match status" value="1"/>
</dbReference>
<evidence type="ECO:0000256" key="7">
    <source>
        <dbReference type="ARBA" id="ARBA00022769"/>
    </source>
</evidence>
<dbReference type="Gene3D" id="3.30.190.20">
    <property type="match status" value="1"/>
</dbReference>
<evidence type="ECO:0000256" key="2">
    <source>
        <dbReference type="ARBA" id="ARBA00022490"/>
    </source>
</evidence>
<dbReference type="EMBL" id="JANFAV010000011">
    <property type="protein sequence ID" value="MCW6536111.1"/>
    <property type="molecule type" value="Genomic_DNA"/>
</dbReference>
<dbReference type="PROSITE" id="PS50893">
    <property type="entry name" value="ABC_TRANSPORTER_2"/>
    <property type="match status" value="2"/>
</dbReference>
<dbReference type="AlphaFoldDB" id="A0AA41ZGB7"/>
<dbReference type="PANTHER" id="PTHR43152">
    <property type="entry name" value="UVRABC SYSTEM PROTEIN A"/>
    <property type="match status" value="1"/>
</dbReference>
<feature type="domain" description="ABC transporter" evidence="18">
    <location>
        <begin position="627"/>
        <end position="959"/>
    </location>
</feature>
<dbReference type="GO" id="GO:0009432">
    <property type="term" value="P:SOS response"/>
    <property type="evidence" value="ECO:0007669"/>
    <property type="project" value="UniProtKB-UniRule"/>
</dbReference>
<dbReference type="NCBIfam" id="NF001503">
    <property type="entry name" value="PRK00349.1"/>
    <property type="match status" value="1"/>
</dbReference>
<comment type="caution">
    <text evidence="19">The sequence shown here is derived from an EMBL/GenBank/DDBJ whole genome shotgun (WGS) entry which is preliminary data.</text>
</comment>
<evidence type="ECO:0000256" key="9">
    <source>
        <dbReference type="ARBA" id="ARBA00022833"/>
    </source>
</evidence>
<dbReference type="FunFam" id="1.20.1580.10:FF:000002">
    <property type="entry name" value="UvrABC system protein A"/>
    <property type="match status" value="1"/>
</dbReference>
<proteinExistence type="inferred from homology"/>
<dbReference type="CDD" id="cd03271">
    <property type="entry name" value="ABC_UvrA_II"/>
    <property type="match status" value="1"/>
</dbReference>
<keyword evidence="2 17" id="KW-0963">Cytoplasm</keyword>
<feature type="binding site" evidence="17">
    <location>
        <begin position="32"/>
        <end position="39"/>
    </location>
    <ligand>
        <name>ATP</name>
        <dbReference type="ChEBI" id="CHEBI:30616"/>
    </ligand>
</feature>
<evidence type="ECO:0000256" key="3">
    <source>
        <dbReference type="ARBA" id="ARBA00022723"/>
    </source>
</evidence>
<dbReference type="Pfam" id="PF17755">
    <property type="entry name" value="UvrA_DNA-bind"/>
    <property type="match status" value="1"/>
</dbReference>
<comment type="subcellular location">
    <subcellularLocation>
        <location evidence="1 17">Cytoplasm</location>
    </subcellularLocation>
</comment>
<dbReference type="Pfam" id="PF17760">
    <property type="entry name" value="UvrA_inter"/>
    <property type="match status" value="1"/>
</dbReference>
<evidence type="ECO:0000256" key="15">
    <source>
        <dbReference type="ARBA" id="ARBA00039316"/>
    </source>
</evidence>
<dbReference type="InterPro" id="IPR004602">
    <property type="entry name" value="UvrA"/>
</dbReference>
<feature type="domain" description="ABC transporter" evidence="18">
    <location>
        <begin position="338"/>
        <end position="617"/>
    </location>
</feature>
<evidence type="ECO:0000256" key="11">
    <source>
        <dbReference type="ARBA" id="ARBA00022881"/>
    </source>
</evidence>
<dbReference type="GO" id="GO:0016887">
    <property type="term" value="F:ATP hydrolysis activity"/>
    <property type="evidence" value="ECO:0007669"/>
    <property type="project" value="InterPro"/>
</dbReference>